<evidence type="ECO:0000259" key="2">
    <source>
        <dbReference type="Pfam" id="PF00156"/>
    </source>
</evidence>
<feature type="domain" description="Phosphoribosyltransferase" evidence="2">
    <location>
        <begin position="189"/>
        <end position="229"/>
    </location>
</feature>
<comment type="caution">
    <text evidence="3">The sequence shown here is derived from an EMBL/GenBank/DDBJ whole genome shotgun (WGS) entry which is preliminary data.</text>
</comment>
<evidence type="ECO:0000313" key="3">
    <source>
        <dbReference type="EMBL" id="HHX99640.1"/>
    </source>
</evidence>
<organism evidence="3 4">
    <name type="scientific">Candidatus Dojkabacteria bacterium</name>
    <dbReference type="NCBI Taxonomy" id="2099670"/>
    <lineage>
        <taxon>Bacteria</taxon>
        <taxon>Candidatus Dojkabacteria</taxon>
    </lineage>
</organism>
<gene>
    <name evidence="3" type="ORF">GX533_03135</name>
</gene>
<dbReference type="Pfam" id="PF00156">
    <property type="entry name" value="Pribosyltran"/>
    <property type="match status" value="1"/>
</dbReference>
<comment type="similarity">
    <text evidence="1">Belongs to the ComF/GntX family.</text>
</comment>
<dbReference type="EMBL" id="DUTP01000005">
    <property type="protein sequence ID" value="HHX99640.1"/>
    <property type="molecule type" value="Genomic_DNA"/>
</dbReference>
<dbReference type="InterPro" id="IPR029057">
    <property type="entry name" value="PRTase-like"/>
</dbReference>
<dbReference type="CDD" id="cd06223">
    <property type="entry name" value="PRTases_typeI"/>
    <property type="match status" value="1"/>
</dbReference>
<sequence>MVNILDIFFPKTCTVCSKHGEYLCSKCKKLFKRNLPECYICRKLSTNYQTHDLCKRENSLDSVVVLWKYEEITSKILKKYKYGLVYDLESTFEEFVKEGLSGVRGIQEEEKSLVVPTPISLTRLRDRGFNQADVFAKAVSEYTGIEYNNTLLKRVDSDSTHQSLLDKEERILHSTNFEVQDTKLLGTLSEIIIVDDVITTGKTLEDICKCIREVNKDVKVRAICLFRGRPYYIK</sequence>
<evidence type="ECO:0000256" key="1">
    <source>
        <dbReference type="ARBA" id="ARBA00008007"/>
    </source>
</evidence>
<dbReference type="SUPFAM" id="SSF53271">
    <property type="entry name" value="PRTase-like"/>
    <property type="match status" value="1"/>
</dbReference>
<protein>
    <submittedName>
        <fullName evidence="3">ComF family protein</fullName>
    </submittedName>
</protein>
<proteinExistence type="inferred from homology"/>
<dbReference type="PANTHER" id="PTHR47505:SF1">
    <property type="entry name" value="DNA UTILIZATION PROTEIN YHGH"/>
    <property type="match status" value="1"/>
</dbReference>
<accession>A0A832QEG9</accession>
<dbReference type="InterPro" id="IPR000836">
    <property type="entry name" value="PRTase_dom"/>
</dbReference>
<reference evidence="3 4" key="1">
    <citation type="journal article" date="2020" name="Biotechnol. Biofuels">
        <title>New insights from the biogas microbiome by comprehensive genome-resolved metagenomics of nearly 1600 species originating from multiple anaerobic digesters.</title>
        <authorList>
            <person name="Campanaro S."/>
            <person name="Treu L."/>
            <person name="Rodriguez-R L.M."/>
            <person name="Kovalovszki A."/>
            <person name="Ziels R.M."/>
            <person name="Maus I."/>
            <person name="Zhu X."/>
            <person name="Kougias P.G."/>
            <person name="Basile A."/>
            <person name="Luo G."/>
            <person name="Schluter A."/>
            <person name="Konstantinidis K.T."/>
            <person name="Angelidaki I."/>
        </authorList>
    </citation>
    <scope>NUCLEOTIDE SEQUENCE [LARGE SCALE GENOMIC DNA]</scope>
    <source>
        <strain evidence="3">AS05jafATM_89</strain>
    </source>
</reference>
<dbReference type="AlphaFoldDB" id="A0A832QEG9"/>
<dbReference type="Gene3D" id="3.40.50.2020">
    <property type="match status" value="1"/>
</dbReference>
<dbReference type="InterPro" id="IPR051910">
    <property type="entry name" value="ComF/GntX_DNA_util-trans"/>
</dbReference>
<dbReference type="Proteomes" id="UP000576550">
    <property type="component" value="Unassembled WGS sequence"/>
</dbReference>
<evidence type="ECO:0000313" key="4">
    <source>
        <dbReference type="Proteomes" id="UP000576550"/>
    </source>
</evidence>
<dbReference type="PANTHER" id="PTHR47505">
    <property type="entry name" value="DNA UTILIZATION PROTEIN YHGH"/>
    <property type="match status" value="1"/>
</dbReference>
<name>A0A832QEG9_9BACT</name>